<dbReference type="Proteomes" id="UP000298416">
    <property type="component" value="Unassembled WGS sequence"/>
</dbReference>
<dbReference type="InterPro" id="IPR020635">
    <property type="entry name" value="Tyr_kinase_cat_dom"/>
</dbReference>
<comment type="caution">
    <text evidence="3">The sequence shown here is derived from an EMBL/GenBank/DDBJ whole genome shotgun (WGS) entry which is preliminary data.</text>
</comment>
<keyword evidence="4" id="KW-1185">Reference proteome</keyword>
<reference evidence="3" key="1">
    <citation type="submission" date="2018-01" db="EMBL/GenBank/DDBJ databases">
        <authorList>
            <person name="Mao J.F."/>
        </authorList>
    </citation>
    <scope>NUCLEOTIDE SEQUENCE</scope>
    <source>
        <strain evidence="3">Huo1</strain>
        <tissue evidence="3">Leaf</tissue>
    </source>
</reference>
<evidence type="ECO:0000256" key="1">
    <source>
        <dbReference type="PROSITE-ProRule" id="PRU10141"/>
    </source>
</evidence>
<dbReference type="PANTHER" id="PTHR48007">
    <property type="entry name" value="LEUCINE-RICH REPEAT RECEPTOR-LIKE PROTEIN KINASE PXC1"/>
    <property type="match status" value="1"/>
</dbReference>
<evidence type="ECO:0000259" key="2">
    <source>
        <dbReference type="PROSITE" id="PS50011"/>
    </source>
</evidence>
<feature type="domain" description="Protein kinase" evidence="2">
    <location>
        <begin position="53"/>
        <end position="260"/>
    </location>
</feature>
<name>A0A8X8XP96_SALSN</name>
<accession>A0A8X8XP96</accession>
<dbReference type="SMART" id="SM00219">
    <property type="entry name" value="TyrKc"/>
    <property type="match status" value="1"/>
</dbReference>
<evidence type="ECO:0000313" key="4">
    <source>
        <dbReference type="Proteomes" id="UP000298416"/>
    </source>
</evidence>
<dbReference type="PROSITE" id="PS00107">
    <property type="entry name" value="PROTEIN_KINASE_ATP"/>
    <property type="match status" value="1"/>
</dbReference>
<dbReference type="InterPro" id="IPR011009">
    <property type="entry name" value="Kinase-like_dom_sf"/>
</dbReference>
<feature type="binding site" evidence="1">
    <location>
        <position position="81"/>
    </location>
    <ligand>
        <name>ATP</name>
        <dbReference type="ChEBI" id="CHEBI:30616"/>
    </ligand>
</feature>
<organism evidence="3">
    <name type="scientific">Salvia splendens</name>
    <name type="common">Scarlet sage</name>
    <dbReference type="NCBI Taxonomy" id="180675"/>
    <lineage>
        <taxon>Eukaryota</taxon>
        <taxon>Viridiplantae</taxon>
        <taxon>Streptophyta</taxon>
        <taxon>Embryophyta</taxon>
        <taxon>Tracheophyta</taxon>
        <taxon>Spermatophyta</taxon>
        <taxon>Magnoliopsida</taxon>
        <taxon>eudicotyledons</taxon>
        <taxon>Gunneridae</taxon>
        <taxon>Pentapetalae</taxon>
        <taxon>asterids</taxon>
        <taxon>lamiids</taxon>
        <taxon>Lamiales</taxon>
        <taxon>Lamiaceae</taxon>
        <taxon>Nepetoideae</taxon>
        <taxon>Mentheae</taxon>
        <taxon>Salviinae</taxon>
        <taxon>Salvia</taxon>
        <taxon>Salvia subgen. Calosphace</taxon>
        <taxon>core Calosphace</taxon>
    </lineage>
</organism>
<dbReference type="GO" id="GO:0005524">
    <property type="term" value="F:ATP binding"/>
    <property type="evidence" value="ECO:0007669"/>
    <property type="project" value="UniProtKB-UniRule"/>
</dbReference>
<dbReference type="Pfam" id="PF00069">
    <property type="entry name" value="Pkinase"/>
    <property type="match status" value="1"/>
</dbReference>
<sequence length="260" mass="28655">MKAKAIPVKDEELNSTIMERATERRISVGEGGNLVFVESDHGTTTFDLDDLFRASAEGLGKGNFGNCYKAMMEVGPAVVVKRLRDLKPLNKDELTRQITAIADQKHSNLLPLLAYFYSQEEKLFVYKFAANGNLRKRNEGANPLPVARALNYLHGNTRSHTAVPHGNLKSTNVLIDEILVADYGLTSLIALRGECRRTRRPRGGPVRVAGPSGRGEVFDEEMAVQRGANRGMLKLMQIGLKCCDRTPEMGEVEEEIKAGG</sequence>
<dbReference type="AlphaFoldDB" id="A0A8X8XP96"/>
<proteinExistence type="predicted"/>
<dbReference type="InterPro" id="IPR017441">
    <property type="entry name" value="Protein_kinase_ATP_BS"/>
</dbReference>
<dbReference type="EMBL" id="PNBA02000007">
    <property type="protein sequence ID" value="KAG6417413.1"/>
    <property type="molecule type" value="Genomic_DNA"/>
</dbReference>
<dbReference type="SUPFAM" id="SSF56112">
    <property type="entry name" value="Protein kinase-like (PK-like)"/>
    <property type="match status" value="1"/>
</dbReference>
<keyword evidence="1" id="KW-0547">Nucleotide-binding</keyword>
<dbReference type="PANTHER" id="PTHR48007:SF43">
    <property type="entry name" value="POLLEN RECEPTOR-LIKE KINASE 4"/>
    <property type="match status" value="1"/>
</dbReference>
<reference evidence="3" key="2">
    <citation type="submission" date="2020-08" db="EMBL/GenBank/DDBJ databases">
        <title>Plant Genome Project.</title>
        <authorList>
            <person name="Zhang R.-G."/>
        </authorList>
    </citation>
    <scope>NUCLEOTIDE SEQUENCE</scope>
    <source>
        <strain evidence="3">Huo1</strain>
        <tissue evidence="3">Leaf</tissue>
    </source>
</reference>
<dbReference type="Gene3D" id="1.10.510.10">
    <property type="entry name" value="Transferase(Phosphotransferase) domain 1"/>
    <property type="match status" value="1"/>
</dbReference>
<keyword evidence="1" id="KW-0067">ATP-binding</keyword>
<protein>
    <recommendedName>
        <fullName evidence="2">Protein kinase domain-containing protein</fullName>
    </recommendedName>
</protein>
<dbReference type="GO" id="GO:0004713">
    <property type="term" value="F:protein tyrosine kinase activity"/>
    <property type="evidence" value="ECO:0007669"/>
    <property type="project" value="InterPro"/>
</dbReference>
<gene>
    <name evidence="3" type="ORF">SASPL_119571</name>
</gene>
<dbReference type="Gene3D" id="3.30.200.20">
    <property type="entry name" value="Phosphorylase Kinase, domain 1"/>
    <property type="match status" value="1"/>
</dbReference>
<evidence type="ECO:0000313" key="3">
    <source>
        <dbReference type="EMBL" id="KAG6417413.1"/>
    </source>
</evidence>
<dbReference type="PROSITE" id="PS50011">
    <property type="entry name" value="PROTEIN_KINASE_DOM"/>
    <property type="match status" value="1"/>
</dbReference>
<dbReference type="InterPro" id="IPR046959">
    <property type="entry name" value="PRK1-6/SRF4-like"/>
</dbReference>
<dbReference type="InterPro" id="IPR000719">
    <property type="entry name" value="Prot_kinase_dom"/>
</dbReference>